<keyword evidence="5 12" id="KW-0067">ATP-binding</keyword>
<evidence type="ECO:0000259" key="14">
    <source>
        <dbReference type="Pfam" id="PF05970"/>
    </source>
</evidence>
<dbReference type="GO" id="GO:0016787">
    <property type="term" value="F:hydrolase activity"/>
    <property type="evidence" value="ECO:0007669"/>
    <property type="project" value="UniProtKB-KW"/>
</dbReference>
<dbReference type="Proteomes" id="UP000559027">
    <property type="component" value="Unassembled WGS sequence"/>
</dbReference>
<dbReference type="GO" id="GO:0006310">
    <property type="term" value="P:DNA recombination"/>
    <property type="evidence" value="ECO:0007669"/>
    <property type="project" value="UniProtKB-UniRule"/>
</dbReference>
<comment type="cofactor">
    <cofactor evidence="12">
        <name>Mg(2+)</name>
        <dbReference type="ChEBI" id="CHEBI:18420"/>
    </cofactor>
</comment>
<dbReference type="InterPro" id="IPR051055">
    <property type="entry name" value="PIF1_helicase"/>
</dbReference>
<evidence type="ECO:0000256" key="13">
    <source>
        <dbReference type="SAM" id="MobiDB-lite"/>
    </source>
</evidence>
<feature type="compositionally biased region" description="Polar residues" evidence="13">
    <location>
        <begin position="68"/>
        <end position="88"/>
    </location>
</feature>
<dbReference type="GO" id="GO:0043139">
    <property type="term" value="F:5'-3' DNA helicase activity"/>
    <property type="evidence" value="ECO:0007669"/>
    <property type="project" value="UniProtKB-UniRule"/>
</dbReference>
<dbReference type="Gene3D" id="3.40.50.300">
    <property type="entry name" value="P-loop containing nucleotide triphosphate hydrolases"/>
    <property type="match status" value="2"/>
</dbReference>
<evidence type="ECO:0000256" key="4">
    <source>
        <dbReference type="ARBA" id="ARBA00022806"/>
    </source>
</evidence>
<feature type="domain" description="DNA helicase Pif1-like DEAD-box helicase" evidence="14">
    <location>
        <begin position="302"/>
        <end position="368"/>
    </location>
</feature>
<gene>
    <name evidence="12" type="primary">PIF1</name>
    <name evidence="16" type="ORF">D9756_002301</name>
</gene>
<dbReference type="Pfam" id="PF21530">
    <property type="entry name" value="Pif1_2B_dom"/>
    <property type="match status" value="1"/>
</dbReference>
<dbReference type="AlphaFoldDB" id="A0A8H5GCJ7"/>
<comment type="catalytic activity">
    <reaction evidence="12">
        <text>ATP + H2O = ADP + phosphate + H(+)</text>
        <dbReference type="Rhea" id="RHEA:13065"/>
        <dbReference type="ChEBI" id="CHEBI:15377"/>
        <dbReference type="ChEBI" id="CHEBI:15378"/>
        <dbReference type="ChEBI" id="CHEBI:30616"/>
        <dbReference type="ChEBI" id="CHEBI:43474"/>
        <dbReference type="ChEBI" id="CHEBI:456216"/>
        <dbReference type="EC" id="5.6.2.3"/>
    </reaction>
</comment>
<dbReference type="Pfam" id="PF05970">
    <property type="entry name" value="PIF1"/>
    <property type="match status" value="2"/>
</dbReference>
<evidence type="ECO:0000256" key="10">
    <source>
        <dbReference type="ARBA" id="ARBA00023235"/>
    </source>
</evidence>
<feature type="region of interest" description="Disordered" evidence="13">
    <location>
        <begin position="1"/>
        <end position="167"/>
    </location>
</feature>
<proteinExistence type="inferred from homology"/>
<dbReference type="InterPro" id="IPR027417">
    <property type="entry name" value="P-loop_NTPase"/>
</dbReference>
<evidence type="ECO:0000256" key="11">
    <source>
        <dbReference type="ARBA" id="ARBA00023242"/>
    </source>
</evidence>
<dbReference type="InterPro" id="IPR010285">
    <property type="entry name" value="DNA_helicase_pif1-like_DEAD"/>
</dbReference>
<comment type="caution">
    <text evidence="12">Lacks conserved residue(s) required for the propagation of feature annotation.</text>
</comment>
<dbReference type="CDD" id="cd18037">
    <property type="entry name" value="DEXSc_Pif1_like"/>
    <property type="match status" value="1"/>
</dbReference>
<dbReference type="GO" id="GO:0000723">
    <property type="term" value="P:telomere maintenance"/>
    <property type="evidence" value="ECO:0007669"/>
    <property type="project" value="InterPro"/>
</dbReference>
<evidence type="ECO:0000313" key="16">
    <source>
        <dbReference type="EMBL" id="KAF5362473.1"/>
    </source>
</evidence>
<dbReference type="EMBL" id="JAACJO010000002">
    <property type="protein sequence ID" value="KAF5362473.1"/>
    <property type="molecule type" value="Genomic_DNA"/>
</dbReference>
<evidence type="ECO:0000313" key="17">
    <source>
        <dbReference type="Proteomes" id="UP000559027"/>
    </source>
</evidence>
<comment type="similarity">
    <text evidence="12">Belongs to the helicase family. PIF1 subfamily.</text>
</comment>
<protein>
    <recommendedName>
        <fullName evidence="12">ATP-dependent DNA helicase PIF1</fullName>
        <ecNumber evidence="12">5.6.2.3</ecNumber>
    </recommendedName>
    <alternativeName>
        <fullName evidence="12">DNA 5'-3' helicase PIF1</fullName>
    </alternativeName>
    <alternativeName>
        <fullName evidence="12">DNA repair and recombination helicase PIF1</fullName>
    </alternativeName>
</protein>
<dbReference type="GO" id="GO:0003677">
    <property type="term" value="F:DNA binding"/>
    <property type="evidence" value="ECO:0007669"/>
    <property type="project" value="UniProtKB-KW"/>
</dbReference>
<dbReference type="InterPro" id="IPR048293">
    <property type="entry name" value="PIF1_RRM3_pfh1"/>
</dbReference>
<name>A0A8H5GCJ7_9AGAR</name>
<keyword evidence="3 12" id="KW-0378">Hydrolase</keyword>
<dbReference type="EC" id="5.6.2.3" evidence="12"/>
<keyword evidence="8 12" id="KW-0233">DNA recombination</keyword>
<dbReference type="InterPro" id="IPR049163">
    <property type="entry name" value="Pif1-like_2B_dom"/>
</dbReference>
<keyword evidence="17" id="KW-1185">Reference proteome</keyword>
<feature type="compositionally biased region" description="Basic and acidic residues" evidence="13">
    <location>
        <begin position="37"/>
        <end position="51"/>
    </location>
</feature>
<keyword evidence="6 12" id="KW-0238">DNA-binding</keyword>
<evidence type="ECO:0000256" key="8">
    <source>
        <dbReference type="ARBA" id="ARBA00023172"/>
    </source>
</evidence>
<evidence type="ECO:0000259" key="15">
    <source>
        <dbReference type="Pfam" id="PF21530"/>
    </source>
</evidence>
<sequence>MSKAQSGLGSLKRDWSNASSSSAASSSQLTDWQPTQPEKEEPVDEKTERTNKRLLVIRQALASMNDAPVQSNPSSPVPLDQSTVTNRATGKRPSPDSVDTAPTKKKRDLPPSWREDTLSNPSFSRANLAARIKSTNESTSRRGESGSGETRFSAPSSSVGSSSSSSTKPAKLAKLFLSQEQTHILKLVKEGYSVFYTGSAGIAACNVGGITIHSFAGIGLGIETAEKLADRVKKNKKALMRWLKTKVLIIDEVSMVDGELFDKLAKIGSIVRKKPSEPFGGIQASQSMSKQLNLCLIGCLNVQVVVTGDFFQLPPVNKAGGQMKFAFEAEAWHSTIQRTFNLTKVFRQKDQEFVDMLNEMRFGRLSSKSIAKFRSLSRNIVYEDGLGPTELFPRREDVERSNGLRMQHLETEELKFVSSDGGTLVDPDHRNKMLSNFMAPKELRLRIDAQVMLIKNVDEQLVNGTMGRVTRFIDPVSYTAETGYDIANGAGATNAIPKKSGTGARYPEVEFSLANGQKRLVLVTPETWKVELPSGEIQVSRTQFPLILAWAMSIHKSQGQTLDRVKVDLSRVFEKGQAYVALSRATSLEGLQVLNFEPSKVSAHEKVAKWTLTLETISDD</sequence>
<dbReference type="OrthoDB" id="432234at2759"/>
<keyword evidence="4 12" id="KW-0347">Helicase</keyword>
<dbReference type="PANTHER" id="PTHR47642">
    <property type="entry name" value="ATP-DEPENDENT DNA HELICASE"/>
    <property type="match status" value="1"/>
</dbReference>
<feature type="compositionally biased region" description="Low complexity" evidence="13">
    <location>
        <begin position="16"/>
        <end position="27"/>
    </location>
</feature>
<dbReference type="HAMAP" id="MF_03176">
    <property type="entry name" value="PIF1"/>
    <property type="match status" value="1"/>
</dbReference>
<evidence type="ECO:0000256" key="12">
    <source>
        <dbReference type="HAMAP-Rule" id="MF_03176"/>
    </source>
</evidence>
<evidence type="ECO:0000256" key="3">
    <source>
        <dbReference type="ARBA" id="ARBA00022801"/>
    </source>
</evidence>
<evidence type="ECO:0000256" key="1">
    <source>
        <dbReference type="ARBA" id="ARBA00022741"/>
    </source>
</evidence>
<accession>A0A8H5GCJ7</accession>
<dbReference type="GO" id="GO:0005739">
    <property type="term" value="C:mitochondrion"/>
    <property type="evidence" value="ECO:0007669"/>
    <property type="project" value="UniProtKB-SubCell"/>
</dbReference>
<feature type="domain" description="DNA helicase Pif1-like DEAD-box helicase" evidence="14">
    <location>
        <begin position="184"/>
        <end position="283"/>
    </location>
</feature>
<dbReference type="GO" id="GO:0005524">
    <property type="term" value="F:ATP binding"/>
    <property type="evidence" value="ECO:0007669"/>
    <property type="project" value="UniProtKB-UniRule"/>
</dbReference>
<organism evidence="16 17">
    <name type="scientific">Leucocoprinus leucothites</name>
    <dbReference type="NCBI Taxonomy" id="201217"/>
    <lineage>
        <taxon>Eukaryota</taxon>
        <taxon>Fungi</taxon>
        <taxon>Dikarya</taxon>
        <taxon>Basidiomycota</taxon>
        <taxon>Agaricomycotina</taxon>
        <taxon>Agaricomycetes</taxon>
        <taxon>Agaricomycetidae</taxon>
        <taxon>Agaricales</taxon>
        <taxon>Agaricineae</taxon>
        <taxon>Agaricaceae</taxon>
        <taxon>Leucocoprinus</taxon>
    </lineage>
</organism>
<comment type="caution">
    <text evidence="16">The sequence shown here is derived from an EMBL/GenBank/DDBJ whole genome shotgun (WGS) entry which is preliminary data.</text>
</comment>
<dbReference type="GO" id="GO:0006281">
    <property type="term" value="P:DNA repair"/>
    <property type="evidence" value="ECO:0007669"/>
    <property type="project" value="UniProtKB-UniRule"/>
</dbReference>
<dbReference type="CDD" id="cd18809">
    <property type="entry name" value="SF1_C_RecD"/>
    <property type="match status" value="1"/>
</dbReference>
<keyword evidence="9 12" id="KW-0234">DNA repair</keyword>
<comment type="function">
    <text evidence="12">DNA-dependent ATPase and 5'-3' DNA helicase required for the maintenance of both mitochondrial and nuclear genome stability.</text>
</comment>
<evidence type="ECO:0000256" key="2">
    <source>
        <dbReference type="ARBA" id="ARBA00022763"/>
    </source>
</evidence>
<feature type="domain" description="DNA helicase Pif1-like 2B" evidence="15">
    <location>
        <begin position="430"/>
        <end position="472"/>
    </location>
</feature>
<reference evidence="16 17" key="1">
    <citation type="journal article" date="2020" name="ISME J.">
        <title>Uncovering the hidden diversity of litter-decomposition mechanisms in mushroom-forming fungi.</title>
        <authorList>
            <person name="Floudas D."/>
            <person name="Bentzer J."/>
            <person name="Ahren D."/>
            <person name="Johansson T."/>
            <person name="Persson P."/>
            <person name="Tunlid A."/>
        </authorList>
    </citation>
    <scope>NUCLEOTIDE SEQUENCE [LARGE SCALE GENOMIC DNA]</scope>
    <source>
        <strain evidence="16 17">CBS 146.42</strain>
    </source>
</reference>
<keyword evidence="10 12" id="KW-0413">Isomerase</keyword>
<feature type="DNA-binding region" evidence="12">
    <location>
        <begin position="577"/>
        <end position="596"/>
    </location>
</feature>
<keyword evidence="1 12" id="KW-0547">Nucleotide-binding</keyword>
<feature type="compositionally biased region" description="Low complexity" evidence="13">
    <location>
        <begin position="147"/>
        <end position="166"/>
    </location>
</feature>
<comment type="subunit">
    <text evidence="12">Monomer.</text>
</comment>
<dbReference type="SUPFAM" id="SSF52540">
    <property type="entry name" value="P-loop containing nucleoside triphosphate hydrolases"/>
    <property type="match status" value="1"/>
</dbReference>
<evidence type="ECO:0000256" key="6">
    <source>
        <dbReference type="ARBA" id="ARBA00023125"/>
    </source>
</evidence>
<keyword evidence="2 12" id="KW-0227">DNA damage</keyword>
<keyword evidence="7 12" id="KW-0496">Mitochondrion</keyword>
<evidence type="ECO:0000256" key="5">
    <source>
        <dbReference type="ARBA" id="ARBA00022840"/>
    </source>
</evidence>
<evidence type="ECO:0000256" key="9">
    <source>
        <dbReference type="ARBA" id="ARBA00023204"/>
    </source>
</evidence>
<dbReference type="GO" id="GO:0005634">
    <property type="term" value="C:nucleus"/>
    <property type="evidence" value="ECO:0007669"/>
    <property type="project" value="UniProtKB-SubCell"/>
</dbReference>
<evidence type="ECO:0000256" key="7">
    <source>
        <dbReference type="ARBA" id="ARBA00023128"/>
    </source>
</evidence>
<dbReference type="PANTHER" id="PTHR47642:SF5">
    <property type="entry name" value="ATP-DEPENDENT DNA HELICASE"/>
    <property type="match status" value="1"/>
</dbReference>
<comment type="subcellular location">
    <subcellularLocation>
        <location evidence="12">Nucleus</location>
    </subcellularLocation>
    <subcellularLocation>
        <location evidence="12">Mitochondrion</location>
    </subcellularLocation>
</comment>
<keyword evidence="11 12" id="KW-0539">Nucleus</keyword>